<gene>
    <name evidence="2" type="ORF">HF526_16605</name>
</gene>
<sequence>MTPVEDWSAALRQRRLPTFDPAAHDHLVVLAAHPDDETLGAGGCLRAAHRAGARVTLVVATDGEAAYPGLDSAGRGALAGARRAELHAALAEGGVQL</sequence>
<proteinExistence type="predicted"/>
<protein>
    <submittedName>
        <fullName evidence="2">PIG-L family deacetylase</fullName>
    </submittedName>
</protein>
<dbReference type="SUPFAM" id="SSF102588">
    <property type="entry name" value="LmbE-like"/>
    <property type="match status" value="1"/>
</dbReference>
<evidence type="ECO:0000313" key="2">
    <source>
        <dbReference type="EMBL" id="NMH98916.1"/>
    </source>
</evidence>
<keyword evidence="3" id="KW-1185">Reference proteome</keyword>
<reference evidence="2 3" key="1">
    <citation type="submission" date="2020-04" db="EMBL/GenBank/DDBJ databases">
        <authorList>
            <person name="Klaysubun C."/>
            <person name="Duangmal K."/>
            <person name="Lipun K."/>
        </authorList>
    </citation>
    <scope>NUCLEOTIDE SEQUENCE [LARGE SCALE GENOMIC DNA]</scope>
    <source>
        <strain evidence="2 3">K10HN5</strain>
    </source>
</reference>
<feature type="non-terminal residue" evidence="2">
    <location>
        <position position="97"/>
    </location>
</feature>
<dbReference type="Pfam" id="PF02585">
    <property type="entry name" value="PIG-L"/>
    <property type="match status" value="1"/>
</dbReference>
<dbReference type="InterPro" id="IPR003737">
    <property type="entry name" value="GlcNAc_PI_deacetylase-related"/>
</dbReference>
<accession>A0ABX1SBI5</accession>
<dbReference type="EMBL" id="JAAXLA010000028">
    <property type="protein sequence ID" value="NMH98916.1"/>
    <property type="molecule type" value="Genomic_DNA"/>
</dbReference>
<dbReference type="Proteomes" id="UP000820669">
    <property type="component" value="Unassembled WGS sequence"/>
</dbReference>
<keyword evidence="1" id="KW-0862">Zinc</keyword>
<organism evidence="2 3">
    <name type="scientific">Pseudonocardia acidicola</name>
    <dbReference type="NCBI Taxonomy" id="2724939"/>
    <lineage>
        <taxon>Bacteria</taxon>
        <taxon>Bacillati</taxon>
        <taxon>Actinomycetota</taxon>
        <taxon>Actinomycetes</taxon>
        <taxon>Pseudonocardiales</taxon>
        <taxon>Pseudonocardiaceae</taxon>
        <taxon>Pseudonocardia</taxon>
    </lineage>
</organism>
<name>A0ABX1SBI5_9PSEU</name>
<dbReference type="Gene3D" id="3.40.50.10320">
    <property type="entry name" value="LmbE-like"/>
    <property type="match status" value="1"/>
</dbReference>
<evidence type="ECO:0000256" key="1">
    <source>
        <dbReference type="ARBA" id="ARBA00022833"/>
    </source>
</evidence>
<dbReference type="InterPro" id="IPR024078">
    <property type="entry name" value="LmbE-like_dom_sf"/>
</dbReference>
<comment type="caution">
    <text evidence="2">The sequence shown here is derived from an EMBL/GenBank/DDBJ whole genome shotgun (WGS) entry which is preliminary data.</text>
</comment>
<evidence type="ECO:0000313" key="3">
    <source>
        <dbReference type="Proteomes" id="UP000820669"/>
    </source>
</evidence>